<sequence length="67" mass="6772">MVGLSSAMVQSCGSKTTVTGSRCRCMSTTTGDSGALLSSSESFSVMTDSMVFPLWVVVSVSGLAVVG</sequence>
<organism evidence="2 3">
    <name type="scientific">Citricoccus parietis</name>
    <dbReference type="NCBI Taxonomy" id="592307"/>
    <lineage>
        <taxon>Bacteria</taxon>
        <taxon>Bacillati</taxon>
        <taxon>Actinomycetota</taxon>
        <taxon>Actinomycetes</taxon>
        <taxon>Micrococcales</taxon>
        <taxon>Micrococcaceae</taxon>
        <taxon>Citricoccus</taxon>
    </lineage>
</organism>
<evidence type="ECO:0000313" key="2">
    <source>
        <dbReference type="EMBL" id="MFB9075682.1"/>
    </source>
</evidence>
<keyword evidence="3" id="KW-1185">Reference proteome</keyword>
<dbReference type="EMBL" id="JBHMFI010000023">
    <property type="protein sequence ID" value="MFB9075222.1"/>
    <property type="molecule type" value="Genomic_DNA"/>
</dbReference>
<comment type="caution">
    <text evidence="2">The sequence shown here is derived from an EMBL/GenBank/DDBJ whole genome shotgun (WGS) entry which is preliminary data.</text>
</comment>
<evidence type="ECO:0000313" key="3">
    <source>
        <dbReference type="Proteomes" id="UP001589575"/>
    </source>
</evidence>
<evidence type="ECO:0000313" key="1">
    <source>
        <dbReference type="EMBL" id="MFB9075222.1"/>
    </source>
</evidence>
<accession>A0ABV5G9S5</accession>
<proteinExistence type="predicted"/>
<gene>
    <name evidence="1" type="ORF">ACFFX0_30240</name>
    <name evidence="2" type="ORF">ACFFX0_32765</name>
</gene>
<protein>
    <submittedName>
        <fullName evidence="2">Uncharacterized protein</fullName>
    </submittedName>
</protein>
<dbReference type="Proteomes" id="UP001589575">
    <property type="component" value="Unassembled WGS sequence"/>
</dbReference>
<reference evidence="2 3" key="1">
    <citation type="submission" date="2024-09" db="EMBL/GenBank/DDBJ databases">
        <authorList>
            <person name="Sun Q."/>
            <person name="Mori K."/>
        </authorList>
    </citation>
    <scope>NUCLEOTIDE SEQUENCE [LARGE SCALE GENOMIC DNA]</scope>
    <source>
        <strain evidence="2 3">CCM 7609</strain>
    </source>
</reference>
<name>A0ABV5G9S5_9MICC</name>
<dbReference type="EMBL" id="JBHMFI010000023">
    <property type="protein sequence ID" value="MFB9075682.1"/>
    <property type="molecule type" value="Genomic_DNA"/>
</dbReference>